<evidence type="ECO:0000256" key="3">
    <source>
        <dbReference type="ARBA" id="ARBA00022989"/>
    </source>
</evidence>
<name>A0A6J6CWZ7_9ZZZZ</name>
<dbReference type="HAMAP" id="MF_02065">
    <property type="entry name" value="MltG"/>
    <property type="match status" value="1"/>
</dbReference>
<evidence type="ECO:0000256" key="6">
    <source>
        <dbReference type="ARBA" id="ARBA00023316"/>
    </source>
</evidence>
<evidence type="ECO:0000313" key="12">
    <source>
        <dbReference type="EMBL" id="CAB4714062.1"/>
    </source>
</evidence>
<keyword evidence="5" id="KW-0456">Lyase</keyword>
<evidence type="ECO:0000313" key="9">
    <source>
        <dbReference type="EMBL" id="CAB4607482.1"/>
    </source>
</evidence>
<dbReference type="EMBL" id="CAFBNV010000018">
    <property type="protein sequence ID" value="CAB4962204.1"/>
    <property type="molecule type" value="Genomic_DNA"/>
</dbReference>
<evidence type="ECO:0000256" key="2">
    <source>
        <dbReference type="ARBA" id="ARBA00022692"/>
    </source>
</evidence>
<dbReference type="EMBL" id="CAEZWC010000001">
    <property type="protein sequence ID" value="CAB4640169.1"/>
    <property type="molecule type" value="Genomic_DNA"/>
</dbReference>
<evidence type="ECO:0000313" key="13">
    <source>
        <dbReference type="EMBL" id="CAB4962204.1"/>
    </source>
</evidence>
<keyword evidence="2" id="KW-0812">Transmembrane</keyword>
<dbReference type="NCBIfam" id="TIGR00247">
    <property type="entry name" value="endolytic transglycosylase MltG"/>
    <property type="match status" value="1"/>
</dbReference>
<evidence type="ECO:0000313" key="8">
    <source>
        <dbReference type="EMBL" id="CAB4555665.1"/>
    </source>
</evidence>
<dbReference type="GO" id="GO:0071555">
    <property type="term" value="P:cell wall organization"/>
    <property type="evidence" value="ECO:0007669"/>
    <property type="project" value="UniProtKB-KW"/>
</dbReference>
<keyword evidence="4" id="KW-0472">Membrane</keyword>
<reference evidence="8" key="1">
    <citation type="submission" date="2020-05" db="EMBL/GenBank/DDBJ databases">
        <authorList>
            <person name="Chiriac C."/>
            <person name="Salcher M."/>
            <person name="Ghai R."/>
            <person name="Kavagutti S V."/>
        </authorList>
    </citation>
    <scope>NUCLEOTIDE SEQUENCE</scope>
</reference>
<proteinExistence type="inferred from homology"/>
<evidence type="ECO:0000313" key="10">
    <source>
        <dbReference type="EMBL" id="CAB4630291.1"/>
    </source>
</evidence>
<evidence type="ECO:0000313" key="11">
    <source>
        <dbReference type="EMBL" id="CAB4640169.1"/>
    </source>
</evidence>
<keyword evidence="1" id="KW-1003">Cell membrane</keyword>
<dbReference type="AlphaFoldDB" id="A0A6J6CWZ7"/>
<dbReference type="Pfam" id="PF02618">
    <property type="entry name" value="YceG"/>
    <property type="match status" value="1"/>
</dbReference>
<dbReference type="EMBL" id="CAEZYN010000001">
    <property type="protein sequence ID" value="CAB4714062.1"/>
    <property type="molecule type" value="Genomic_DNA"/>
</dbReference>
<dbReference type="Gene3D" id="3.30.1490.480">
    <property type="entry name" value="Endolytic murein transglycosylase"/>
    <property type="match status" value="1"/>
</dbReference>
<keyword evidence="6" id="KW-0961">Cell wall biogenesis/degradation</keyword>
<dbReference type="EMBL" id="CAEZVA010000003">
    <property type="protein sequence ID" value="CAB4607482.1"/>
    <property type="molecule type" value="Genomic_DNA"/>
</dbReference>
<organism evidence="8">
    <name type="scientific">freshwater metagenome</name>
    <dbReference type="NCBI Taxonomy" id="449393"/>
    <lineage>
        <taxon>unclassified sequences</taxon>
        <taxon>metagenomes</taxon>
        <taxon>ecological metagenomes</taxon>
    </lineage>
</organism>
<dbReference type="GO" id="GO:0016829">
    <property type="term" value="F:lyase activity"/>
    <property type="evidence" value="ECO:0007669"/>
    <property type="project" value="UniProtKB-KW"/>
</dbReference>
<evidence type="ECO:0000256" key="1">
    <source>
        <dbReference type="ARBA" id="ARBA00022475"/>
    </source>
</evidence>
<protein>
    <submittedName>
        <fullName evidence="8">Unannotated protein</fullName>
    </submittedName>
</protein>
<dbReference type="EMBL" id="CAEZTE010000005">
    <property type="protein sequence ID" value="CAB4555665.1"/>
    <property type="molecule type" value="Genomic_DNA"/>
</dbReference>
<gene>
    <name evidence="7" type="ORF">UFOPK1508_00227</name>
    <name evidence="8" type="ORF">UFOPK1599_00189</name>
    <name evidence="9" type="ORF">UFOPK1894_00073</name>
    <name evidence="10" type="ORF">UFOPK2139_00182</name>
    <name evidence="11" type="ORF">UFOPK2179_00045</name>
    <name evidence="12" type="ORF">UFOPK2715_00010</name>
    <name evidence="13" type="ORF">UFOPK3883_00363</name>
</gene>
<sequence>MKKISRLILVAVVTTALAILIHNTFLLNDYRSTSSDQKVQVLIEPGDTGYTISIKLEESDVIKAAKVFYKIALNDRRAKSIAPGVHEIDREISSRSALEQLLDSKRILGVFGFPEGLRKSEIFELLSKSQSVTGKFSNKIYPNSIYKTKQIEGFLFPAQYSFFPGTTFDQAIEQMLKRFNFAAKESKIDQGYLNFSPYELLIIASLVQSEGDPEDFSKISRVIYNRLKIGMPLQINATIDYALNLRGDIRLPYKRLETDSKYNTYKFRGLPPGPISNPGQDALDATVNPMSGDWLYYVTVKPGDTRFTKSYEEFLGWANEFRKNERDGLFE</sequence>
<dbReference type="InterPro" id="IPR003770">
    <property type="entry name" value="MLTG-like"/>
</dbReference>
<dbReference type="PANTHER" id="PTHR30518:SF2">
    <property type="entry name" value="ENDOLYTIC MUREIN TRANSGLYCOSYLASE"/>
    <property type="match status" value="1"/>
</dbReference>
<accession>A0A6J6CWZ7</accession>
<evidence type="ECO:0000256" key="4">
    <source>
        <dbReference type="ARBA" id="ARBA00023136"/>
    </source>
</evidence>
<dbReference type="EMBL" id="CAEZVR010000019">
    <property type="protein sequence ID" value="CAB4630291.1"/>
    <property type="molecule type" value="Genomic_DNA"/>
</dbReference>
<keyword evidence="3" id="KW-1133">Transmembrane helix</keyword>
<dbReference type="EMBL" id="CAEZSW010000013">
    <property type="protein sequence ID" value="CAB4548464.1"/>
    <property type="molecule type" value="Genomic_DNA"/>
</dbReference>
<dbReference type="PANTHER" id="PTHR30518">
    <property type="entry name" value="ENDOLYTIC MUREIN TRANSGLYCOSYLASE"/>
    <property type="match status" value="1"/>
</dbReference>
<evidence type="ECO:0000256" key="5">
    <source>
        <dbReference type="ARBA" id="ARBA00023239"/>
    </source>
</evidence>
<evidence type="ECO:0000313" key="7">
    <source>
        <dbReference type="EMBL" id="CAB4548464.1"/>
    </source>
</evidence>